<keyword evidence="2 6" id="KW-0812">Transmembrane</keyword>
<feature type="transmembrane region" description="Helical" evidence="6">
    <location>
        <begin position="85"/>
        <end position="105"/>
    </location>
</feature>
<organism evidence="7 8">
    <name type="scientific">Funneliformis geosporum</name>
    <dbReference type="NCBI Taxonomy" id="1117311"/>
    <lineage>
        <taxon>Eukaryota</taxon>
        <taxon>Fungi</taxon>
        <taxon>Fungi incertae sedis</taxon>
        <taxon>Mucoromycota</taxon>
        <taxon>Glomeromycotina</taxon>
        <taxon>Glomeromycetes</taxon>
        <taxon>Glomerales</taxon>
        <taxon>Glomeraceae</taxon>
        <taxon>Funneliformis</taxon>
    </lineage>
</organism>
<keyword evidence="8" id="KW-1185">Reference proteome</keyword>
<evidence type="ECO:0000256" key="1">
    <source>
        <dbReference type="ARBA" id="ARBA00004141"/>
    </source>
</evidence>
<evidence type="ECO:0000256" key="6">
    <source>
        <dbReference type="SAM" id="Phobius"/>
    </source>
</evidence>
<gene>
    <name evidence="7" type="ORF">FWILDA_LOCUS11544</name>
</gene>
<feature type="transmembrane region" description="Helical" evidence="6">
    <location>
        <begin position="309"/>
        <end position="330"/>
    </location>
</feature>
<feature type="region of interest" description="Disordered" evidence="5">
    <location>
        <begin position="188"/>
        <end position="240"/>
    </location>
</feature>
<feature type="transmembrane region" description="Helical" evidence="6">
    <location>
        <begin position="9"/>
        <end position="29"/>
    </location>
</feature>
<evidence type="ECO:0000313" key="7">
    <source>
        <dbReference type="EMBL" id="CAI2184370.1"/>
    </source>
</evidence>
<dbReference type="GO" id="GO:0005385">
    <property type="term" value="F:zinc ion transmembrane transporter activity"/>
    <property type="evidence" value="ECO:0007669"/>
    <property type="project" value="TreeGrafter"/>
</dbReference>
<comment type="caution">
    <text evidence="7">The sequence shown here is derived from an EMBL/GenBank/DDBJ whole genome shotgun (WGS) entry which is preliminary data.</text>
</comment>
<keyword evidence="3 6" id="KW-1133">Transmembrane helix</keyword>
<feature type="compositionally biased region" description="Basic and acidic residues" evidence="5">
    <location>
        <begin position="188"/>
        <end position="206"/>
    </location>
</feature>
<proteinExistence type="predicted"/>
<dbReference type="Proteomes" id="UP001153678">
    <property type="component" value="Unassembled WGS sequence"/>
</dbReference>
<name>A0A9W4SWU6_9GLOM</name>
<dbReference type="AlphaFoldDB" id="A0A9W4SWU6"/>
<protein>
    <submittedName>
        <fullName evidence="7">11669_t:CDS:1</fullName>
    </submittedName>
</protein>
<feature type="transmembrane region" description="Helical" evidence="6">
    <location>
        <begin position="117"/>
        <end position="138"/>
    </location>
</feature>
<feature type="transmembrane region" description="Helical" evidence="6">
    <location>
        <begin position="158"/>
        <end position="174"/>
    </location>
</feature>
<dbReference type="InterPro" id="IPR003689">
    <property type="entry name" value="ZIP"/>
</dbReference>
<dbReference type="Pfam" id="PF02535">
    <property type="entry name" value="Zip"/>
    <property type="match status" value="1"/>
</dbReference>
<dbReference type="PANTHER" id="PTHR16950">
    <property type="entry name" value="ZINC TRANSPORTER SLC39A7 HISTIDINE-RICH MEMBRANE PROTEIN KE4"/>
    <property type="match status" value="1"/>
</dbReference>
<accession>A0A9W4SWU6</accession>
<dbReference type="PANTHER" id="PTHR16950:SF16">
    <property type="entry name" value="ZINC TRANSPORTER ZIP13"/>
    <property type="match status" value="1"/>
</dbReference>
<evidence type="ECO:0000256" key="5">
    <source>
        <dbReference type="SAM" id="MobiDB-lite"/>
    </source>
</evidence>
<evidence type="ECO:0000313" key="8">
    <source>
        <dbReference type="Proteomes" id="UP001153678"/>
    </source>
</evidence>
<dbReference type="OrthoDB" id="200954at2759"/>
<dbReference type="GO" id="GO:0016020">
    <property type="term" value="C:membrane"/>
    <property type="evidence" value="ECO:0007669"/>
    <property type="project" value="UniProtKB-SubCell"/>
</dbReference>
<dbReference type="GO" id="GO:0006882">
    <property type="term" value="P:intracellular zinc ion homeostasis"/>
    <property type="evidence" value="ECO:0007669"/>
    <property type="project" value="TreeGrafter"/>
</dbReference>
<reference evidence="7" key="1">
    <citation type="submission" date="2022-08" db="EMBL/GenBank/DDBJ databases">
        <authorList>
            <person name="Kallberg Y."/>
            <person name="Tangrot J."/>
            <person name="Rosling A."/>
        </authorList>
    </citation>
    <scope>NUCLEOTIDE SEQUENCE</scope>
    <source>
        <strain evidence="7">Wild A</strain>
    </source>
</reference>
<sequence>MNCLSYQKLWVLFSVTLFSLIIFGIEANLQVQENQTINLYEVKVTHLQCPYVRALSEQKKRKLENESSNITKTIFSYLFPGSPRVNSLLGTFYISSIPNFILYFVPPDIQPSSLNSLVSFAVGGLLGDVFLHLLPHSFLGENNDEEVHFVQVEEQKNVVIGLAIFVGLTTFFVIDKLMRVANGEGGHSHAHFENEHEHDERQRDSTGKTTATEDNSSSLKKRSSNNETTFREEKIPSNQPSNSIKLSAYLNLIADFTHNFTDGLAMAASFYTSPSIGATTTVAVFFHEIPHEIGDYAILIQSGFTKRRAMLSQFVTAIGAFLGTLAGIAIEEYSRGDHHINSNVTVNKYDGILGTGVVLSDLVIPFTAGGFLYIATVGVIPELLEVTGKLSKDIKQAATEFFTMFIGVTMMAIIAWNEGA</sequence>
<comment type="subcellular location">
    <subcellularLocation>
        <location evidence="1">Membrane</location>
        <topology evidence="1">Multi-pass membrane protein</topology>
    </subcellularLocation>
</comment>
<evidence type="ECO:0000256" key="2">
    <source>
        <dbReference type="ARBA" id="ARBA00022692"/>
    </source>
</evidence>
<dbReference type="EMBL" id="CAMKVN010003314">
    <property type="protein sequence ID" value="CAI2184370.1"/>
    <property type="molecule type" value="Genomic_DNA"/>
</dbReference>
<evidence type="ECO:0000256" key="3">
    <source>
        <dbReference type="ARBA" id="ARBA00022989"/>
    </source>
</evidence>
<feature type="transmembrane region" description="Helical" evidence="6">
    <location>
        <begin position="362"/>
        <end position="384"/>
    </location>
</feature>
<evidence type="ECO:0000256" key="4">
    <source>
        <dbReference type="ARBA" id="ARBA00023136"/>
    </source>
</evidence>
<keyword evidence="4 6" id="KW-0472">Membrane</keyword>
<feature type="transmembrane region" description="Helical" evidence="6">
    <location>
        <begin position="396"/>
        <end position="416"/>
    </location>
</feature>